<evidence type="ECO:0000256" key="6">
    <source>
        <dbReference type="ARBA" id="ARBA00022723"/>
    </source>
</evidence>
<dbReference type="OrthoDB" id="9776368at2"/>
<dbReference type="InterPro" id="IPR037512">
    <property type="entry name" value="PGPase_prok"/>
</dbReference>
<dbReference type="SFLD" id="SFLDG01135">
    <property type="entry name" value="C1.5.6:_HAD__Beta-PGM__Phospha"/>
    <property type="match status" value="1"/>
</dbReference>
<comment type="catalytic activity">
    <reaction evidence="1">
        <text>2-phosphoglycolate + H2O = glycolate + phosphate</text>
        <dbReference type="Rhea" id="RHEA:14369"/>
        <dbReference type="ChEBI" id="CHEBI:15377"/>
        <dbReference type="ChEBI" id="CHEBI:29805"/>
        <dbReference type="ChEBI" id="CHEBI:43474"/>
        <dbReference type="ChEBI" id="CHEBI:58033"/>
        <dbReference type="EC" id="3.1.3.18"/>
    </reaction>
</comment>
<dbReference type="EMBL" id="FNYH01000001">
    <property type="protein sequence ID" value="SEI37640.1"/>
    <property type="molecule type" value="Genomic_DNA"/>
</dbReference>
<dbReference type="Gene3D" id="3.40.50.1000">
    <property type="entry name" value="HAD superfamily/HAD-like"/>
    <property type="match status" value="1"/>
</dbReference>
<dbReference type="InterPro" id="IPR006439">
    <property type="entry name" value="HAD-SF_hydro_IA"/>
</dbReference>
<proteinExistence type="inferred from homology"/>
<keyword evidence="11" id="KW-1185">Reference proteome</keyword>
<dbReference type="RefSeq" id="WP_093307726.1">
    <property type="nucleotide sequence ID" value="NZ_FNYH01000001.1"/>
</dbReference>
<dbReference type="Pfam" id="PF13419">
    <property type="entry name" value="HAD_2"/>
    <property type="match status" value="1"/>
</dbReference>
<keyword evidence="9" id="KW-0119">Carbohydrate metabolism</keyword>
<dbReference type="SUPFAM" id="SSF56784">
    <property type="entry name" value="HAD-like"/>
    <property type="match status" value="1"/>
</dbReference>
<evidence type="ECO:0000256" key="9">
    <source>
        <dbReference type="ARBA" id="ARBA00023277"/>
    </source>
</evidence>
<dbReference type="FunFam" id="3.40.50.1000:FF:000022">
    <property type="entry name" value="Phosphoglycolate phosphatase"/>
    <property type="match status" value="1"/>
</dbReference>
<organism evidence="10 11">
    <name type="scientific">Allopseudospirillum japonicum</name>
    <dbReference type="NCBI Taxonomy" id="64971"/>
    <lineage>
        <taxon>Bacteria</taxon>
        <taxon>Pseudomonadati</taxon>
        <taxon>Pseudomonadota</taxon>
        <taxon>Gammaproteobacteria</taxon>
        <taxon>Oceanospirillales</taxon>
        <taxon>Oceanospirillaceae</taxon>
        <taxon>Allopseudospirillum</taxon>
    </lineage>
</organism>
<evidence type="ECO:0000256" key="4">
    <source>
        <dbReference type="ARBA" id="ARBA00006171"/>
    </source>
</evidence>
<sequence length="253" mass="28108">MCTKQQHPAWQGIHPSTSGVLFDLDGTLIDSALDLATAVNHMRATFDLPAVEVAQVRLWVGEGAWILVQRALQDLYLHQLDNLLNSQVWDTNKLAQGEYLLPRDDARIQTGYQAFIQAYQETKGKHVRLYPGAQALLQQLYKLDIKLALVTNKPERFLASLLAQAQIDTYFTCVLGGDTLAQGKPHPLPLLTACERLQVEPQKSLMIGDSRQDILAARAASITCVAVTYGYHQNQDLRALGADYLVDSLTQLL</sequence>
<accession>A0A1H6QDQ7</accession>
<gene>
    <name evidence="10" type="ORF">SAMN05421831_10172</name>
</gene>
<evidence type="ECO:0000256" key="7">
    <source>
        <dbReference type="ARBA" id="ARBA00022801"/>
    </source>
</evidence>
<name>A0A1H6QDQ7_9GAMM</name>
<dbReference type="SFLD" id="SFLDS00003">
    <property type="entry name" value="Haloacid_Dehalogenase"/>
    <property type="match status" value="1"/>
</dbReference>
<evidence type="ECO:0000256" key="8">
    <source>
        <dbReference type="ARBA" id="ARBA00022842"/>
    </source>
</evidence>
<evidence type="ECO:0000256" key="5">
    <source>
        <dbReference type="ARBA" id="ARBA00013078"/>
    </source>
</evidence>
<dbReference type="InterPro" id="IPR041492">
    <property type="entry name" value="HAD_2"/>
</dbReference>
<dbReference type="GO" id="GO:0005975">
    <property type="term" value="P:carbohydrate metabolic process"/>
    <property type="evidence" value="ECO:0007669"/>
    <property type="project" value="InterPro"/>
</dbReference>
<comment type="cofactor">
    <cofactor evidence="2">
        <name>Mg(2+)</name>
        <dbReference type="ChEBI" id="CHEBI:18420"/>
    </cofactor>
</comment>
<keyword evidence="7" id="KW-0378">Hydrolase</keyword>
<dbReference type="NCBIfam" id="TIGR01449">
    <property type="entry name" value="PGP_bact"/>
    <property type="match status" value="1"/>
</dbReference>
<reference evidence="11" key="1">
    <citation type="submission" date="2016-10" db="EMBL/GenBank/DDBJ databases">
        <authorList>
            <person name="Varghese N."/>
            <person name="Submissions S."/>
        </authorList>
    </citation>
    <scope>NUCLEOTIDE SEQUENCE [LARGE SCALE GENOMIC DNA]</scope>
    <source>
        <strain evidence="11">DSM 7165</strain>
    </source>
</reference>
<evidence type="ECO:0000313" key="11">
    <source>
        <dbReference type="Proteomes" id="UP000242999"/>
    </source>
</evidence>
<comment type="pathway">
    <text evidence="3">Organic acid metabolism; glycolate biosynthesis; glycolate from 2-phosphoglycolate: step 1/1.</text>
</comment>
<dbReference type="InterPro" id="IPR050155">
    <property type="entry name" value="HAD-like_hydrolase_sf"/>
</dbReference>
<comment type="similarity">
    <text evidence="4">Belongs to the HAD-like hydrolase superfamily. CbbY/CbbZ/Gph/YieH family.</text>
</comment>
<dbReference type="GO" id="GO:0005829">
    <property type="term" value="C:cytosol"/>
    <property type="evidence" value="ECO:0007669"/>
    <property type="project" value="TreeGrafter"/>
</dbReference>
<dbReference type="Gene3D" id="1.10.150.240">
    <property type="entry name" value="Putative phosphatase, domain 2"/>
    <property type="match status" value="1"/>
</dbReference>
<evidence type="ECO:0000256" key="3">
    <source>
        <dbReference type="ARBA" id="ARBA00004818"/>
    </source>
</evidence>
<dbReference type="GO" id="GO:0046872">
    <property type="term" value="F:metal ion binding"/>
    <property type="evidence" value="ECO:0007669"/>
    <property type="project" value="UniProtKB-KW"/>
</dbReference>
<keyword evidence="8" id="KW-0460">Magnesium</keyword>
<dbReference type="PANTHER" id="PTHR43434:SF1">
    <property type="entry name" value="PHOSPHOGLYCOLATE PHOSPHATASE"/>
    <property type="match status" value="1"/>
</dbReference>
<dbReference type="SFLD" id="SFLDG01129">
    <property type="entry name" value="C1.5:_HAD__Beta-PGM__Phosphata"/>
    <property type="match status" value="1"/>
</dbReference>
<dbReference type="NCBIfam" id="TIGR01509">
    <property type="entry name" value="HAD-SF-IA-v3"/>
    <property type="match status" value="1"/>
</dbReference>
<dbReference type="InterPro" id="IPR023214">
    <property type="entry name" value="HAD_sf"/>
</dbReference>
<evidence type="ECO:0000256" key="1">
    <source>
        <dbReference type="ARBA" id="ARBA00000830"/>
    </source>
</evidence>
<evidence type="ECO:0000313" key="10">
    <source>
        <dbReference type="EMBL" id="SEI37640.1"/>
    </source>
</evidence>
<dbReference type="NCBIfam" id="TIGR01549">
    <property type="entry name" value="HAD-SF-IA-v1"/>
    <property type="match status" value="1"/>
</dbReference>
<dbReference type="Proteomes" id="UP000242999">
    <property type="component" value="Unassembled WGS sequence"/>
</dbReference>
<dbReference type="STRING" id="64971.SAMN05421831_10172"/>
<protein>
    <recommendedName>
        <fullName evidence="5">phosphoglycolate phosphatase</fullName>
        <ecNumber evidence="5">3.1.3.18</ecNumber>
    </recommendedName>
</protein>
<dbReference type="InterPro" id="IPR036412">
    <property type="entry name" value="HAD-like_sf"/>
</dbReference>
<keyword evidence="6" id="KW-0479">Metal-binding</keyword>
<dbReference type="GO" id="GO:0006281">
    <property type="term" value="P:DNA repair"/>
    <property type="evidence" value="ECO:0007669"/>
    <property type="project" value="TreeGrafter"/>
</dbReference>
<dbReference type="InterPro" id="IPR023198">
    <property type="entry name" value="PGP-like_dom2"/>
</dbReference>
<dbReference type="AlphaFoldDB" id="A0A1H6QDQ7"/>
<evidence type="ECO:0000256" key="2">
    <source>
        <dbReference type="ARBA" id="ARBA00001946"/>
    </source>
</evidence>
<dbReference type="EC" id="3.1.3.18" evidence="5"/>
<dbReference type="PANTHER" id="PTHR43434">
    <property type="entry name" value="PHOSPHOGLYCOLATE PHOSPHATASE"/>
    <property type="match status" value="1"/>
</dbReference>
<dbReference type="GO" id="GO:0008967">
    <property type="term" value="F:phosphoglycolate phosphatase activity"/>
    <property type="evidence" value="ECO:0007669"/>
    <property type="project" value="UniProtKB-EC"/>
</dbReference>